<gene>
    <name evidence="1" type="ORF">LMG29542_08629</name>
</gene>
<organism evidence="1 2">
    <name type="scientific">Paraburkholderia humisilvae</name>
    <dbReference type="NCBI Taxonomy" id="627669"/>
    <lineage>
        <taxon>Bacteria</taxon>
        <taxon>Pseudomonadati</taxon>
        <taxon>Pseudomonadota</taxon>
        <taxon>Betaproteobacteria</taxon>
        <taxon>Burkholderiales</taxon>
        <taxon>Burkholderiaceae</taxon>
        <taxon>Paraburkholderia</taxon>
    </lineage>
</organism>
<reference evidence="1 2" key="1">
    <citation type="submission" date="2020-04" db="EMBL/GenBank/DDBJ databases">
        <authorList>
            <person name="De Canck E."/>
        </authorList>
    </citation>
    <scope>NUCLEOTIDE SEQUENCE [LARGE SCALE GENOMIC DNA]</scope>
    <source>
        <strain evidence="1 2">LMG 29542</strain>
    </source>
</reference>
<dbReference type="EMBL" id="CADIKH010000343">
    <property type="protein sequence ID" value="CAB3775247.1"/>
    <property type="molecule type" value="Genomic_DNA"/>
</dbReference>
<evidence type="ECO:0000313" key="1">
    <source>
        <dbReference type="EMBL" id="CAB3775247.1"/>
    </source>
</evidence>
<evidence type="ECO:0000313" key="2">
    <source>
        <dbReference type="Proteomes" id="UP000494363"/>
    </source>
</evidence>
<protein>
    <submittedName>
        <fullName evidence="1">Uncharacterized protein</fullName>
    </submittedName>
</protein>
<name>A0A6J5FCR4_9BURK</name>
<dbReference type="AlphaFoldDB" id="A0A6J5FCR4"/>
<proteinExistence type="predicted"/>
<keyword evidence="2" id="KW-1185">Reference proteome</keyword>
<sequence length="66" mass="7525">MEWVSAGWLPFEVILNFHSLNFIELINNSVAKFQLEELLCEELDFSTCLPVFQFNHAVAGQQGVPL</sequence>
<dbReference type="Proteomes" id="UP000494363">
    <property type="component" value="Unassembled WGS sequence"/>
</dbReference>
<accession>A0A6J5FCR4</accession>